<sequence length="291" mass="30132">MAQTNSKSLKPKAMVTNLFSNIRSYSKSNSRYSSSSVTVATTSLAGKVAVVTGSSRSIGAAIARALGAEGANVVVNYANDANAAKTVVDSIKSAGKGNAIAVKANVSTIRGGQSLIDAAVQEWGKIDILVLNADIMGSKMLTDVDEGFFDSHFQTNVKAPLFMVKHAIPHLAAPGGRIIFFSSSLTGASSVLPNALCYVASKGAIEQISRVLAKDLGTRGITVNTISPGAVDTPSFRAGKAQQLIDSISKQNPNGRLGLPEDIAPTVAFIASPAAQWLNGQNIRVNGGFVV</sequence>
<organism evidence="4 5">
    <name type="scientific">Agaricus bisporus var. burnettii</name>
    <dbReference type="NCBI Taxonomy" id="192524"/>
    <lineage>
        <taxon>Eukaryota</taxon>
        <taxon>Fungi</taxon>
        <taxon>Dikarya</taxon>
        <taxon>Basidiomycota</taxon>
        <taxon>Agaricomycotina</taxon>
        <taxon>Agaricomycetes</taxon>
        <taxon>Agaricomycetidae</taxon>
        <taxon>Agaricales</taxon>
        <taxon>Agaricineae</taxon>
        <taxon>Agaricaceae</taxon>
        <taxon>Agaricus</taxon>
    </lineage>
</organism>
<accession>A0A8H7C7I4</accession>
<dbReference type="PRINTS" id="PR00080">
    <property type="entry name" value="SDRFAMILY"/>
</dbReference>
<evidence type="ECO:0000256" key="2">
    <source>
        <dbReference type="ARBA" id="ARBA00022857"/>
    </source>
</evidence>
<protein>
    <recommendedName>
        <fullName evidence="6">NAD(P)-binding protein</fullName>
    </recommendedName>
</protein>
<proteinExistence type="inferred from homology"/>
<name>A0A8H7C7I4_AGABI</name>
<dbReference type="InterPro" id="IPR036291">
    <property type="entry name" value="NAD(P)-bd_dom_sf"/>
</dbReference>
<evidence type="ECO:0008006" key="6">
    <source>
        <dbReference type="Google" id="ProtNLM"/>
    </source>
</evidence>
<comment type="caution">
    <text evidence="4">The sequence shown here is derived from an EMBL/GenBank/DDBJ whole genome shotgun (WGS) entry which is preliminary data.</text>
</comment>
<dbReference type="PANTHER" id="PTHR48107">
    <property type="entry name" value="NADPH-DEPENDENT ALDEHYDE REDUCTASE-LIKE PROTEIN, CHLOROPLASTIC-RELATED"/>
    <property type="match status" value="1"/>
</dbReference>
<dbReference type="FunFam" id="3.40.50.720:FF:000084">
    <property type="entry name" value="Short-chain dehydrogenase reductase"/>
    <property type="match status" value="1"/>
</dbReference>
<reference evidence="4 5" key="1">
    <citation type="journal article" name="Sci. Rep.">
        <title>Telomere-to-telomere assembled and centromere annotated genomes of the two main subspecies of the button mushroom Agaricus bisporus reveal especially polymorphic chromosome ends.</title>
        <authorList>
            <person name="Sonnenberg A.S.M."/>
            <person name="Sedaghat-Telgerd N."/>
            <person name="Lavrijssen B."/>
            <person name="Ohm R.A."/>
            <person name="Hendrickx P.M."/>
            <person name="Scholtmeijer K."/>
            <person name="Baars J.J.P."/>
            <person name="van Peer A."/>
        </authorList>
    </citation>
    <scope>NUCLEOTIDE SEQUENCE [LARGE SCALE GENOMIC DNA]</scope>
    <source>
        <strain evidence="4 5">H119_p4</strain>
    </source>
</reference>
<gene>
    <name evidence="4" type="ORF">Agabi119p4_7569</name>
</gene>
<dbReference type="InterPro" id="IPR002347">
    <property type="entry name" value="SDR_fam"/>
</dbReference>
<evidence type="ECO:0000313" key="5">
    <source>
        <dbReference type="Proteomes" id="UP000629468"/>
    </source>
</evidence>
<evidence type="ECO:0000256" key="1">
    <source>
        <dbReference type="ARBA" id="ARBA00006484"/>
    </source>
</evidence>
<dbReference type="PANTHER" id="PTHR48107:SF7">
    <property type="entry name" value="RE15974P"/>
    <property type="match status" value="1"/>
</dbReference>
<dbReference type="InterPro" id="IPR020904">
    <property type="entry name" value="Sc_DH/Rdtase_CS"/>
</dbReference>
<dbReference type="Gene3D" id="3.40.50.720">
    <property type="entry name" value="NAD(P)-binding Rossmann-like Domain"/>
    <property type="match status" value="1"/>
</dbReference>
<dbReference type="PRINTS" id="PR00081">
    <property type="entry name" value="GDHRDH"/>
</dbReference>
<dbReference type="GO" id="GO:0016614">
    <property type="term" value="F:oxidoreductase activity, acting on CH-OH group of donors"/>
    <property type="evidence" value="ECO:0007669"/>
    <property type="project" value="UniProtKB-ARBA"/>
</dbReference>
<dbReference type="PROSITE" id="PS00061">
    <property type="entry name" value="ADH_SHORT"/>
    <property type="match status" value="1"/>
</dbReference>
<keyword evidence="2" id="KW-0521">NADP</keyword>
<evidence type="ECO:0000313" key="4">
    <source>
        <dbReference type="EMBL" id="KAF7768326.1"/>
    </source>
</evidence>
<keyword evidence="3" id="KW-0560">Oxidoreductase</keyword>
<dbReference type="Proteomes" id="UP000629468">
    <property type="component" value="Unassembled WGS sequence"/>
</dbReference>
<comment type="similarity">
    <text evidence="1">Belongs to the short-chain dehydrogenases/reductases (SDR) family.</text>
</comment>
<dbReference type="AlphaFoldDB" id="A0A8H7C7I4"/>
<dbReference type="Pfam" id="PF13561">
    <property type="entry name" value="adh_short_C2"/>
    <property type="match status" value="1"/>
</dbReference>
<dbReference type="EMBL" id="JABXXO010000010">
    <property type="protein sequence ID" value="KAF7768326.1"/>
    <property type="molecule type" value="Genomic_DNA"/>
</dbReference>
<evidence type="ECO:0000256" key="3">
    <source>
        <dbReference type="ARBA" id="ARBA00023002"/>
    </source>
</evidence>
<dbReference type="SUPFAM" id="SSF51735">
    <property type="entry name" value="NAD(P)-binding Rossmann-fold domains"/>
    <property type="match status" value="1"/>
</dbReference>